<reference evidence="2" key="1">
    <citation type="submission" date="2022-07" db="EMBL/GenBank/DDBJ databases">
        <title>Phylogenomic reconstructions and comparative analyses of Kickxellomycotina fungi.</title>
        <authorList>
            <person name="Reynolds N.K."/>
            <person name="Stajich J.E."/>
            <person name="Barry K."/>
            <person name="Grigoriev I.V."/>
            <person name="Crous P."/>
            <person name="Smith M.E."/>
        </authorList>
    </citation>
    <scope>NUCLEOTIDE SEQUENCE</scope>
    <source>
        <strain evidence="2">NBRC 105413</strain>
    </source>
</reference>
<feature type="region of interest" description="Disordered" evidence="1">
    <location>
        <begin position="1"/>
        <end position="36"/>
    </location>
</feature>
<dbReference type="Proteomes" id="UP001145021">
    <property type="component" value="Unassembled WGS sequence"/>
</dbReference>
<dbReference type="GO" id="GO:0010890">
    <property type="term" value="P:positive regulation of triglyceride storage"/>
    <property type="evidence" value="ECO:0007669"/>
    <property type="project" value="TreeGrafter"/>
</dbReference>
<dbReference type="GO" id="GO:0019915">
    <property type="term" value="P:lipid storage"/>
    <property type="evidence" value="ECO:0007669"/>
    <property type="project" value="TreeGrafter"/>
</dbReference>
<protein>
    <submittedName>
        <fullName evidence="2">Uncharacterized protein</fullName>
    </submittedName>
</protein>
<feature type="region of interest" description="Disordered" evidence="1">
    <location>
        <begin position="370"/>
        <end position="428"/>
    </location>
</feature>
<sequence>MAATAASPPQSGDIKSADPAIYEDSRSETSTVDTESEDLSNLTFFTRLYELPIVSDAVNSIYRIAESNKYSRYIISYAEKAGGYAEKSRPLLKPVEKPLSVIDGYATRSLEIIEAKYPIVAKPTTEVIESVQSRAKAVESKYPLVARTFAVAKSTANSALDRVDYLVDYVLPAKDTSQSTSDADADADANADPETKTGADNQAQTDGANAPACSSASVTSDADSPLEKITILVHKVPQRVGKAYYDQLLASKTTIGGIKQSVKDTVNVYESEISERSSRLLDSVQERVKTAVNTTIPGLLPQFAKPYYVQSKDILAAKASKLHAEYSRTDEDMRSKVLNLILISGEQVPVLEKITSRIFGKAMGADAEAAPASESADATAPVTSMDTSGKSSVKGSDADEDDKVSGNDNDNERDDDGADLSVTTSSAS</sequence>
<accession>A0A9W7XLP1</accession>
<dbReference type="AlphaFoldDB" id="A0A9W7XLP1"/>
<evidence type="ECO:0000256" key="1">
    <source>
        <dbReference type="SAM" id="MobiDB-lite"/>
    </source>
</evidence>
<feature type="compositionally biased region" description="Polar residues" evidence="1">
    <location>
        <begin position="382"/>
        <end position="394"/>
    </location>
</feature>
<dbReference type="GO" id="GO:0005811">
    <property type="term" value="C:lipid droplet"/>
    <property type="evidence" value="ECO:0007669"/>
    <property type="project" value="TreeGrafter"/>
</dbReference>
<dbReference type="GO" id="GO:0005829">
    <property type="term" value="C:cytosol"/>
    <property type="evidence" value="ECO:0007669"/>
    <property type="project" value="TreeGrafter"/>
</dbReference>
<feature type="compositionally biased region" description="Low complexity" evidence="1">
    <location>
        <begin position="370"/>
        <end position="381"/>
    </location>
</feature>
<evidence type="ECO:0000313" key="3">
    <source>
        <dbReference type="Proteomes" id="UP001145021"/>
    </source>
</evidence>
<comment type="caution">
    <text evidence="2">The sequence shown here is derived from an EMBL/GenBank/DDBJ whole genome shotgun (WGS) entry which is preliminary data.</text>
</comment>
<dbReference type="PANTHER" id="PTHR14024">
    <property type="entry name" value="PERILIPIN"/>
    <property type="match status" value="1"/>
</dbReference>
<name>A0A9W7XLP1_9FUNG</name>
<feature type="compositionally biased region" description="Acidic residues" evidence="1">
    <location>
        <begin position="409"/>
        <end position="418"/>
    </location>
</feature>
<feature type="compositionally biased region" description="Polar residues" evidence="1">
    <location>
        <begin position="198"/>
        <end position="220"/>
    </location>
</feature>
<feature type="region of interest" description="Disordered" evidence="1">
    <location>
        <begin position="176"/>
        <end position="220"/>
    </location>
</feature>
<keyword evidence="3" id="KW-1185">Reference proteome</keyword>
<evidence type="ECO:0000313" key="2">
    <source>
        <dbReference type="EMBL" id="KAJ1645302.1"/>
    </source>
</evidence>
<gene>
    <name evidence="2" type="ORF">LPJ64_003078</name>
</gene>
<proteinExistence type="predicted"/>
<dbReference type="PANTHER" id="PTHR14024:SF49">
    <property type="entry name" value="LIPID STORAGE DROPLETS SURFACE-BINDING PROTEIN 1"/>
    <property type="match status" value="1"/>
</dbReference>
<organism evidence="2 3">
    <name type="scientific">Coemansia asiatica</name>
    <dbReference type="NCBI Taxonomy" id="1052880"/>
    <lineage>
        <taxon>Eukaryota</taxon>
        <taxon>Fungi</taxon>
        <taxon>Fungi incertae sedis</taxon>
        <taxon>Zoopagomycota</taxon>
        <taxon>Kickxellomycotina</taxon>
        <taxon>Kickxellomycetes</taxon>
        <taxon>Kickxellales</taxon>
        <taxon>Kickxellaceae</taxon>
        <taxon>Coemansia</taxon>
    </lineage>
</organism>
<dbReference type="EMBL" id="JANBOH010000112">
    <property type="protein sequence ID" value="KAJ1645302.1"/>
    <property type="molecule type" value="Genomic_DNA"/>
</dbReference>